<protein>
    <recommendedName>
        <fullName evidence="10">Histone chaperone</fullName>
    </recommendedName>
</protein>
<keyword evidence="9" id="KW-0539">Nucleus</keyword>
<feature type="compositionally biased region" description="Acidic residues" evidence="11">
    <location>
        <begin position="225"/>
        <end position="258"/>
    </location>
</feature>
<evidence type="ECO:0000256" key="6">
    <source>
        <dbReference type="ARBA" id="ARBA00023015"/>
    </source>
</evidence>
<gene>
    <name evidence="12" type="ORF">EX30DRAFT_338392</name>
</gene>
<evidence type="ECO:0000256" key="5">
    <source>
        <dbReference type="ARBA" id="ARBA00022853"/>
    </source>
</evidence>
<dbReference type="FunFam" id="2.60.40.1490:FF:000001">
    <property type="entry name" value="Histone chaperone ASF1"/>
    <property type="match status" value="1"/>
</dbReference>
<evidence type="ECO:0000256" key="2">
    <source>
        <dbReference type="ARBA" id="ARBA00004123"/>
    </source>
</evidence>
<comment type="similarity">
    <text evidence="3 10">Belongs to the ASF1 family.</text>
</comment>
<dbReference type="Pfam" id="PF04729">
    <property type="entry name" value="ASF1_hist_chap"/>
    <property type="match status" value="1"/>
</dbReference>
<evidence type="ECO:0000256" key="11">
    <source>
        <dbReference type="SAM" id="MobiDB-lite"/>
    </source>
</evidence>
<evidence type="ECO:0000313" key="13">
    <source>
        <dbReference type="Proteomes" id="UP000298138"/>
    </source>
</evidence>
<feature type="compositionally biased region" description="Low complexity" evidence="11">
    <location>
        <begin position="262"/>
        <end position="273"/>
    </location>
</feature>
<dbReference type="FunCoup" id="A0A4S2N3W0">
    <property type="interactions" value="815"/>
</dbReference>
<feature type="compositionally biased region" description="Acidic residues" evidence="11">
    <location>
        <begin position="169"/>
        <end position="187"/>
    </location>
</feature>
<evidence type="ECO:0000256" key="3">
    <source>
        <dbReference type="ARBA" id="ARBA00006051"/>
    </source>
</evidence>
<dbReference type="STRING" id="341454.A0A4S2N3W0"/>
<comment type="function">
    <text evidence="1 10">Histone chaperone that facilitates histone deposition and histone exchange and removal during nucleosome assembly and disassembly.</text>
</comment>
<dbReference type="GO" id="GO:0005634">
    <property type="term" value="C:nucleus"/>
    <property type="evidence" value="ECO:0007669"/>
    <property type="project" value="UniProtKB-SubCell"/>
</dbReference>
<comment type="subunit">
    <text evidence="4">Interacts with histone H3 and histone H4.</text>
</comment>
<feature type="region of interest" description="Disordered" evidence="11">
    <location>
        <begin position="153"/>
        <end position="273"/>
    </location>
</feature>
<evidence type="ECO:0000313" key="12">
    <source>
        <dbReference type="EMBL" id="TGZ83783.1"/>
    </source>
</evidence>
<dbReference type="EMBL" id="ML220113">
    <property type="protein sequence ID" value="TGZ83783.1"/>
    <property type="molecule type" value="Genomic_DNA"/>
</dbReference>
<dbReference type="GO" id="GO:0042393">
    <property type="term" value="F:histone binding"/>
    <property type="evidence" value="ECO:0007669"/>
    <property type="project" value="InterPro"/>
</dbReference>
<evidence type="ECO:0000256" key="10">
    <source>
        <dbReference type="PIRNR" id="PIRNR037759"/>
    </source>
</evidence>
<dbReference type="InParanoid" id="A0A4S2N3W0"/>
<evidence type="ECO:0000256" key="8">
    <source>
        <dbReference type="ARBA" id="ARBA00023186"/>
    </source>
</evidence>
<keyword evidence="5" id="KW-0156">Chromatin regulator</keyword>
<proteinExistence type="inferred from homology"/>
<reference evidence="12 13" key="1">
    <citation type="submission" date="2019-04" db="EMBL/GenBank/DDBJ databases">
        <title>Comparative genomics and transcriptomics to analyze fruiting body development in filamentous ascomycetes.</title>
        <authorList>
            <consortium name="DOE Joint Genome Institute"/>
            <person name="Lutkenhaus R."/>
            <person name="Traeger S."/>
            <person name="Breuer J."/>
            <person name="Kuo A."/>
            <person name="Lipzen A."/>
            <person name="Pangilinan J."/>
            <person name="Dilworth D."/>
            <person name="Sandor L."/>
            <person name="Poggeler S."/>
            <person name="Barry K."/>
            <person name="Grigoriev I.V."/>
            <person name="Nowrousian M."/>
        </authorList>
    </citation>
    <scope>NUCLEOTIDE SEQUENCE [LARGE SCALE GENOMIC DNA]</scope>
    <source>
        <strain evidence="12 13">CBS 389.68</strain>
    </source>
</reference>
<evidence type="ECO:0000256" key="9">
    <source>
        <dbReference type="ARBA" id="ARBA00023242"/>
    </source>
</evidence>
<sequence length="273" mass="29838">MSVVSLLDVKILNNPTRFTDKYRLEITFECLESLQKDLEWKLTYVGSATSSDHDQELDSLLVGPIPTGVNKFIFEADPPNISKLPTSELLGVTVVLLTCAYDGREFVRVGYYQNNEYDSEELQNAPPKTVQPERLVRNMLAEKPRVTRFAIKWDTEDSAPPEFPPEQPGVDDLEDDEDRYAAEEAELEAAKEAALEGEEEEEDVEMGGVDDNAVAAAAAAKIDEGAESEDLEAESSGESDEEGDDEPEDDADVMDVEMTDVAPAAGAGAPAAK</sequence>
<dbReference type="GO" id="GO:0006335">
    <property type="term" value="P:DNA replication-dependent chromatin assembly"/>
    <property type="evidence" value="ECO:0007669"/>
    <property type="project" value="TreeGrafter"/>
</dbReference>
<keyword evidence="8" id="KW-0143">Chaperone</keyword>
<dbReference type="GO" id="GO:0000785">
    <property type="term" value="C:chromatin"/>
    <property type="evidence" value="ECO:0007669"/>
    <property type="project" value="TreeGrafter"/>
</dbReference>
<dbReference type="InterPro" id="IPR006818">
    <property type="entry name" value="ASF1-like"/>
</dbReference>
<dbReference type="Proteomes" id="UP000298138">
    <property type="component" value="Unassembled WGS sequence"/>
</dbReference>
<dbReference type="AlphaFoldDB" id="A0A4S2N3W0"/>
<dbReference type="PIRSF" id="PIRSF037759">
    <property type="entry name" value="Histone_Asf1"/>
    <property type="match status" value="1"/>
</dbReference>
<dbReference type="SUPFAM" id="SSF101546">
    <property type="entry name" value="ASF1-like"/>
    <property type="match status" value="1"/>
</dbReference>
<evidence type="ECO:0000256" key="7">
    <source>
        <dbReference type="ARBA" id="ARBA00023163"/>
    </source>
</evidence>
<feature type="compositionally biased region" description="Acidic residues" evidence="11">
    <location>
        <begin position="195"/>
        <end position="205"/>
    </location>
</feature>
<dbReference type="InterPro" id="IPR036747">
    <property type="entry name" value="ASF1-like_sf"/>
</dbReference>
<dbReference type="PANTHER" id="PTHR12040:SF0">
    <property type="entry name" value="HISTONE CHAPERONE ASF1"/>
    <property type="match status" value="1"/>
</dbReference>
<keyword evidence="13" id="KW-1185">Reference proteome</keyword>
<dbReference type="PANTHER" id="PTHR12040">
    <property type="entry name" value="ANTI-SILENCING PROTEIN 1"/>
    <property type="match status" value="1"/>
</dbReference>
<evidence type="ECO:0000256" key="4">
    <source>
        <dbReference type="ARBA" id="ARBA00011705"/>
    </source>
</evidence>
<evidence type="ECO:0000256" key="1">
    <source>
        <dbReference type="ARBA" id="ARBA00003961"/>
    </source>
</evidence>
<keyword evidence="7" id="KW-0804">Transcription</keyword>
<dbReference type="GO" id="GO:0006334">
    <property type="term" value="P:nucleosome assembly"/>
    <property type="evidence" value="ECO:0007669"/>
    <property type="project" value="InterPro"/>
</dbReference>
<comment type="subcellular location">
    <subcellularLocation>
        <location evidence="2 10">Nucleus</location>
    </subcellularLocation>
</comment>
<accession>A0A4S2N3W0</accession>
<dbReference type="Gene3D" id="2.60.40.1490">
    <property type="entry name" value="Histone chaperone ASF1-like"/>
    <property type="match status" value="1"/>
</dbReference>
<dbReference type="OrthoDB" id="29755at2759"/>
<dbReference type="GO" id="GO:0006337">
    <property type="term" value="P:nucleosome disassembly"/>
    <property type="evidence" value="ECO:0007669"/>
    <property type="project" value="InterPro"/>
</dbReference>
<dbReference type="InterPro" id="IPR017282">
    <property type="entry name" value="Hist_deposition_Asf1"/>
</dbReference>
<feature type="compositionally biased region" description="Low complexity" evidence="11">
    <location>
        <begin position="206"/>
        <end position="220"/>
    </location>
</feature>
<keyword evidence="6" id="KW-0805">Transcription regulation</keyword>
<name>A0A4S2N3W0_9PEZI</name>
<organism evidence="12 13">
    <name type="scientific">Ascodesmis nigricans</name>
    <dbReference type="NCBI Taxonomy" id="341454"/>
    <lineage>
        <taxon>Eukaryota</taxon>
        <taxon>Fungi</taxon>
        <taxon>Dikarya</taxon>
        <taxon>Ascomycota</taxon>
        <taxon>Pezizomycotina</taxon>
        <taxon>Pezizomycetes</taxon>
        <taxon>Pezizales</taxon>
        <taxon>Ascodesmidaceae</taxon>
        <taxon>Ascodesmis</taxon>
    </lineage>
</organism>